<evidence type="ECO:0000256" key="4">
    <source>
        <dbReference type="ARBA" id="ARBA00023237"/>
    </source>
</evidence>
<gene>
    <name evidence="6" type="primary">lptE</name>
    <name evidence="8" type="ORF">SAMN05444515_10710</name>
</gene>
<evidence type="ECO:0000256" key="7">
    <source>
        <dbReference type="SAM" id="Phobius"/>
    </source>
</evidence>
<accession>A0A1H7L3V2</accession>
<comment type="similarity">
    <text evidence="6">Belongs to the LptE lipoprotein family.</text>
</comment>
<evidence type="ECO:0000256" key="1">
    <source>
        <dbReference type="ARBA" id="ARBA00022729"/>
    </source>
</evidence>
<reference evidence="9" key="1">
    <citation type="submission" date="2016-10" db="EMBL/GenBank/DDBJ databases">
        <authorList>
            <person name="Varghese N."/>
            <person name="Submissions S."/>
        </authorList>
    </citation>
    <scope>NUCLEOTIDE SEQUENCE [LARGE SCALE GENOMIC DNA]</scope>
    <source>
        <strain evidence="9">DSM 241</strain>
    </source>
</reference>
<dbReference type="GO" id="GO:1990351">
    <property type="term" value="C:transporter complex"/>
    <property type="evidence" value="ECO:0007669"/>
    <property type="project" value="TreeGrafter"/>
</dbReference>
<keyword evidence="7" id="KW-1133">Transmembrane helix</keyword>
<dbReference type="Gene3D" id="3.30.160.150">
    <property type="entry name" value="Lipoprotein like domain"/>
    <property type="match status" value="1"/>
</dbReference>
<keyword evidence="7" id="KW-0812">Transmembrane</keyword>
<evidence type="ECO:0000313" key="9">
    <source>
        <dbReference type="Proteomes" id="UP000199256"/>
    </source>
</evidence>
<keyword evidence="5 8" id="KW-0449">Lipoprotein</keyword>
<dbReference type="EMBL" id="FOAA01000007">
    <property type="protein sequence ID" value="SEK93681.1"/>
    <property type="molecule type" value="Genomic_DNA"/>
</dbReference>
<keyword evidence="3" id="KW-0564">Palmitate</keyword>
<dbReference type="GO" id="GO:0001530">
    <property type="term" value="F:lipopolysaccharide binding"/>
    <property type="evidence" value="ECO:0007669"/>
    <property type="project" value="TreeGrafter"/>
</dbReference>
<dbReference type="PANTHER" id="PTHR38098">
    <property type="entry name" value="LPS-ASSEMBLY LIPOPROTEIN LPTE"/>
    <property type="match status" value="1"/>
</dbReference>
<keyword evidence="2 6" id="KW-0472">Membrane</keyword>
<dbReference type="Proteomes" id="UP000199256">
    <property type="component" value="Unassembled WGS sequence"/>
</dbReference>
<dbReference type="STRING" id="1396821.SAMN05444515_10710"/>
<keyword evidence="4 6" id="KW-0998">Cell outer membrane</keyword>
<evidence type="ECO:0000313" key="8">
    <source>
        <dbReference type="EMBL" id="SEK93681.1"/>
    </source>
</evidence>
<comment type="subunit">
    <text evidence="6">Component of the lipopolysaccharide transport and assembly complex. Interacts with LptD.</text>
</comment>
<dbReference type="GO" id="GO:0043165">
    <property type="term" value="P:Gram-negative-bacterium-type cell outer membrane assembly"/>
    <property type="evidence" value="ECO:0007669"/>
    <property type="project" value="UniProtKB-UniRule"/>
</dbReference>
<evidence type="ECO:0000256" key="5">
    <source>
        <dbReference type="ARBA" id="ARBA00023288"/>
    </source>
</evidence>
<dbReference type="PANTHER" id="PTHR38098:SF1">
    <property type="entry name" value="LPS-ASSEMBLY LIPOPROTEIN LPTE"/>
    <property type="match status" value="1"/>
</dbReference>
<protein>
    <recommendedName>
        <fullName evidence="6">LPS-assembly lipoprotein LptE</fullName>
    </recommendedName>
</protein>
<dbReference type="GO" id="GO:0015920">
    <property type="term" value="P:lipopolysaccharide transport"/>
    <property type="evidence" value="ECO:0007669"/>
    <property type="project" value="TreeGrafter"/>
</dbReference>
<keyword evidence="1" id="KW-0732">Signal</keyword>
<dbReference type="AlphaFoldDB" id="A0A1H7L3V2"/>
<comment type="function">
    <text evidence="6">Together with LptD, is involved in the assembly of lipopolysaccharide (LPS) at the surface of the outer membrane. Required for the proper assembly of LptD. Binds LPS and may serve as the LPS recognition site at the outer membrane.</text>
</comment>
<proteinExistence type="inferred from homology"/>
<evidence type="ECO:0000256" key="2">
    <source>
        <dbReference type="ARBA" id="ARBA00023136"/>
    </source>
</evidence>
<evidence type="ECO:0000256" key="6">
    <source>
        <dbReference type="HAMAP-Rule" id="MF_01186"/>
    </source>
</evidence>
<feature type="transmembrane region" description="Helical" evidence="7">
    <location>
        <begin position="17"/>
        <end position="37"/>
    </location>
</feature>
<name>A0A1H7L3V2_9GAMM</name>
<dbReference type="InterPro" id="IPR007485">
    <property type="entry name" value="LPS_assembly_LptE"/>
</dbReference>
<keyword evidence="9" id="KW-1185">Reference proteome</keyword>
<sequence length="177" mass="19577">MAPWGGWVRVVVRGGRILSWLGVGLLCLSLVACGFQLRGAGELPPEMARTAITGIGERDALTQELRRSLRANGVEVVEREEADALLRITRMDTGRRTLSVGGDARVSEYEVYLTLAFQVDGKGSEFEIANQTLTLTRDYLFDPAGVLGRSEQERVLQESMRRDAVQLIMLRLQSAAR</sequence>
<dbReference type="GO" id="GO:0009279">
    <property type="term" value="C:cell outer membrane"/>
    <property type="evidence" value="ECO:0007669"/>
    <property type="project" value="UniProtKB-UniRule"/>
</dbReference>
<dbReference type="Pfam" id="PF04390">
    <property type="entry name" value="LptE"/>
    <property type="match status" value="1"/>
</dbReference>
<evidence type="ECO:0000256" key="3">
    <source>
        <dbReference type="ARBA" id="ARBA00023139"/>
    </source>
</evidence>
<dbReference type="HAMAP" id="MF_01186">
    <property type="entry name" value="LPS_assembly_LptE"/>
    <property type="match status" value="1"/>
</dbReference>
<organism evidence="8 9">
    <name type="scientific">Ectothiorhodospira marina</name>
    <dbReference type="NCBI Taxonomy" id="1396821"/>
    <lineage>
        <taxon>Bacteria</taxon>
        <taxon>Pseudomonadati</taxon>
        <taxon>Pseudomonadota</taxon>
        <taxon>Gammaproteobacteria</taxon>
        <taxon>Chromatiales</taxon>
        <taxon>Ectothiorhodospiraceae</taxon>
        <taxon>Ectothiorhodospira</taxon>
    </lineage>
</organism>